<keyword evidence="7" id="KW-0256">Endoplasmic reticulum</keyword>
<comment type="caution">
    <text evidence="14">The sequence shown here is derived from an EMBL/GenBank/DDBJ whole genome shotgun (WGS) entry which is preliminary data.</text>
</comment>
<dbReference type="Proteomes" id="UP001162164">
    <property type="component" value="Unassembled WGS sequence"/>
</dbReference>
<evidence type="ECO:0000256" key="13">
    <source>
        <dbReference type="SAM" id="Coils"/>
    </source>
</evidence>
<reference evidence="14" key="1">
    <citation type="journal article" date="2023" name="Insect Mol. Biol.">
        <title>Genome sequencing provides insights into the evolution of gene families encoding plant cell wall-degrading enzymes in longhorned beetles.</title>
        <authorList>
            <person name="Shin N.R."/>
            <person name="Okamura Y."/>
            <person name="Kirsch R."/>
            <person name="Pauchet Y."/>
        </authorList>
    </citation>
    <scope>NUCLEOTIDE SEQUENCE</scope>
    <source>
        <strain evidence="14">MMC_N1</strain>
    </source>
</reference>
<dbReference type="PANTHER" id="PTHR24292">
    <property type="entry name" value="CYTOCHROME P450"/>
    <property type="match status" value="1"/>
</dbReference>
<dbReference type="EMBL" id="JAPWTJ010000619">
    <property type="protein sequence ID" value="KAJ8976833.1"/>
    <property type="molecule type" value="Genomic_DNA"/>
</dbReference>
<dbReference type="InterPro" id="IPR017972">
    <property type="entry name" value="Cyt_P450_CS"/>
</dbReference>
<dbReference type="PRINTS" id="PR00463">
    <property type="entry name" value="EP450I"/>
</dbReference>
<feature type="coiled-coil region" evidence="13">
    <location>
        <begin position="257"/>
        <end position="288"/>
    </location>
</feature>
<evidence type="ECO:0000256" key="12">
    <source>
        <dbReference type="ARBA" id="ARBA00023136"/>
    </source>
</evidence>
<protein>
    <recommendedName>
        <fullName evidence="16">Cytochrome P450</fullName>
    </recommendedName>
</protein>
<dbReference type="PANTHER" id="PTHR24292:SF45">
    <property type="entry name" value="CYTOCHROME P450 6G1-RELATED"/>
    <property type="match status" value="1"/>
</dbReference>
<keyword evidence="8" id="KW-0492">Microsome</keyword>
<evidence type="ECO:0000256" key="8">
    <source>
        <dbReference type="ARBA" id="ARBA00022848"/>
    </source>
</evidence>
<dbReference type="InterPro" id="IPR001128">
    <property type="entry name" value="Cyt_P450"/>
</dbReference>
<accession>A0ABQ9JF50</accession>
<evidence type="ECO:0000256" key="2">
    <source>
        <dbReference type="ARBA" id="ARBA00004174"/>
    </source>
</evidence>
<dbReference type="SUPFAM" id="SSF48264">
    <property type="entry name" value="Cytochrome P450"/>
    <property type="match status" value="2"/>
</dbReference>
<keyword evidence="11" id="KW-0503">Monooxygenase</keyword>
<keyword evidence="9" id="KW-0560">Oxidoreductase</keyword>
<keyword evidence="12" id="KW-0472">Membrane</keyword>
<dbReference type="PROSITE" id="PS00086">
    <property type="entry name" value="CYTOCHROME_P450"/>
    <property type="match status" value="1"/>
</dbReference>
<dbReference type="Pfam" id="PF00067">
    <property type="entry name" value="p450"/>
    <property type="match status" value="2"/>
</dbReference>
<evidence type="ECO:0000256" key="1">
    <source>
        <dbReference type="ARBA" id="ARBA00001971"/>
    </source>
</evidence>
<keyword evidence="13" id="KW-0175">Coiled coil</keyword>
<keyword evidence="5" id="KW-0349">Heme</keyword>
<evidence type="ECO:0000256" key="7">
    <source>
        <dbReference type="ARBA" id="ARBA00022824"/>
    </source>
</evidence>
<proteinExistence type="inferred from homology"/>
<evidence type="ECO:0000256" key="11">
    <source>
        <dbReference type="ARBA" id="ARBA00023033"/>
    </source>
</evidence>
<name>A0ABQ9JF50_9CUCU</name>
<dbReference type="InterPro" id="IPR036396">
    <property type="entry name" value="Cyt_P450_sf"/>
</dbReference>
<evidence type="ECO:0000256" key="9">
    <source>
        <dbReference type="ARBA" id="ARBA00023002"/>
    </source>
</evidence>
<evidence type="ECO:0008006" key="16">
    <source>
        <dbReference type="Google" id="ProtNLM"/>
    </source>
</evidence>
<comment type="subcellular location">
    <subcellularLocation>
        <location evidence="3">Endoplasmic reticulum membrane</location>
        <topology evidence="3">Peripheral membrane protein</topology>
    </subcellularLocation>
    <subcellularLocation>
        <location evidence="2">Microsome membrane</location>
        <topology evidence="2">Peripheral membrane protein</topology>
    </subcellularLocation>
</comment>
<sequence length="756" mass="87711">MKTPFVGLFQLHKPFLLVKDPDLIRSILVKDFNVFCDRQAMSDRNIDSVTSQMLFFNKNPSWNILRKKVTPVYTSGKLKSMYYLFAESGRDLTGFISKKMEETDVLDAKDGMMRYTTDLITSTAFGLKARSFEQNPTQFRKAAERLFDFNDPLRAFILMSYFLAPSLVKLFRLKWLDNQTTSFLAKTFWSTVEERKKSHILRNDVVGTIMEIKDEQDSVNNNSYDFDNDSWVAQATMFFAAGFETSSTAAAYCLYELAKNKEVQNKLREELKEALNVQQNNNIDYELLTKNLPYLEMVVKGYRFGMAYKYWKSRGFPYLEPTPPFGNLSCVFSFRKSIGILLKDVHVEMKTPFVGLFQLHKPFLLVKDPDLIRSILIKDFNVFYDRQALADRHIDSVGSQMLFFNRNPSWNILRKKVTPVYTSGKLKSMYYLFAESGRDLTGFISKKMEETDVFDVKDCMMRYTTDLITSTAFGLKARSFKENPTQFRKAAERLFDFNDPLRAFILMSYFLAPSLVKLFRLKWLDNQTASFLRNSFWSTVEERKKSYILRNDVVGTVMEIKHEQDSVNNNSYDFDDDSWVAQAAMFFVAGFETSGTAAACCLYELAKNKEIQNTLREELKEALSVQQNNNIDYELLTKNLPYLEMVVKETLRKYPVLPFLDRTCNQDYPLPGTSLMLEKGVSVFISVYGLHMDPENFPEPDQFIPERFSLENKKNIKPFSYIPFGDGPRNCIGSRCVDYVVKRKKPLNILSLNVKL</sequence>
<organism evidence="14 15">
    <name type="scientific">Molorchus minor</name>
    <dbReference type="NCBI Taxonomy" id="1323400"/>
    <lineage>
        <taxon>Eukaryota</taxon>
        <taxon>Metazoa</taxon>
        <taxon>Ecdysozoa</taxon>
        <taxon>Arthropoda</taxon>
        <taxon>Hexapoda</taxon>
        <taxon>Insecta</taxon>
        <taxon>Pterygota</taxon>
        <taxon>Neoptera</taxon>
        <taxon>Endopterygota</taxon>
        <taxon>Coleoptera</taxon>
        <taxon>Polyphaga</taxon>
        <taxon>Cucujiformia</taxon>
        <taxon>Chrysomeloidea</taxon>
        <taxon>Cerambycidae</taxon>
        <taxon>Lamiinae</taxon>
        <taxon>Monochamini</taxon>
        <taxon>Molorchus</taxon>
    </lineage>
</organism>
<dbReference type="InterPro" id="IPR050476">
    <property type="entry name" value="Insect_CytP450_Detox"/>
</dbReference>
<dbReference type="InterPro" id="IPR002401">
    <property type="entry name" value="Cyt_P450_E_grp-I"/>
</dbReference>
<gene>
    <name evidence="14" type="ORF">NQ317_011829</name>
</gene>
<evidence type="ECO:0000256" key="5">
    <source>
        <dbReference type="ARBA" id="ARBA00022617"/>
    </source>
</evidence>
<evidence type="ECO:0000313" key="14">
    <source>
        <dbReference type="EMBL" id="KAJ8976833.1"/>
    </source>
</evidence>
<dbReference type="PRINTS" id="PR00385">
    <property type="entry name" value="P450"/>
</dbReference>
<comment type="cofactor">
    <cofactor evidence="1">
        <name>heme</name>
        <dbReference type="ChEBI" id="CHEBI:30413"/>
    </cofactor>
</comment>
<evidence type="ECO:0000256" key="6">
    <source>
        <dbReference type="ARBA" id="ARBA00022723"/>
    </source>
</evidence>
<comment type="similarity">
    <text evidence="4">Belongs to the cytochrome P450 family.</text>
</comment>
<evidence type="ECO:0000313" key="15">
    <source>
        <dbReference type="Proteomes" id="UP001162164"/>
    </source>
</evidence>
<dbReference type="CDD" id="cd11056">
    <property type="entry name" value="CYP6-like"/>
    <property type="match status" value="1"/>
</dbReference>
<keyword evidence="10" id="KW-0408">Iron</keyword>
<evidence type="ECO:0000256" key="3">
    <source>
        <dbReference type="ARBA" id="ARBA00004406"/>
    </source>
</evidence>
<evidence type="ECO:0000256" key="10">
    <source>
        <dbReference type="ARBA" id="ARBA00023004"/>
    </source>
</evidence>
<keyword evidence="15" id="KW-1185">Reference proteome</keyword>
<evidence type="ECO:0000256" key="4">
    <source>
        <dbReference type="ARBA" id="ARBA00010617"/>
    </source>
</evidence>
<dbReference type="Gene3D" id="1.10.630.10">
    <property type="entry name" value="Cytochrome P450"/>
    <property type="match status" value="2"/>
</dbReference>
<keyword evidence="6" id="KW-0479">Metal-binding</keyword>